<accession>A0A1N7EJS2</accession>
<keyword evidence="4" id="KW-1185">Reference proteome</keyword>
<reference evidence="4" key="1">
    <citation type="submission" date="2017-01" db="EMBL/GenBank/DDBJ databases">
        <authorList>
            <person name="Varghese N."/>
            <person name="Submissions S."/>
        </authorList>
    </citation>
    <scope>NUCLEOTIDE SEQUENCE [LARGE SCALE GENOMIC DNA]</scope>
    <source>
        <strain evidence="4">type strain: HArc-</strain>
    </source>
</reference>
<dbReference type="Gene3D" id="2.60.40.10">
    <property type="entry name" value="Immunoglobulins"/>
    <property type="match status" value="2"/>
</dbReference>
<dbReference type="Pfam" id="PF07705">
    <property type="entry name" value="CARDB"/>
    <property type="match status" value="2"/>
</dbReference>
<dbReference type="InterPro" id="IPR013783">
    <property type="entry name" value="Ig-like_fold"/>
</dbReference>
<dbReference type="InterPro" id="IPR011635">
    <property type="entry name" value="CARDB"/>
</dbReference>
<gene>
    <name evidence="3" type="ORF">SAMN05421752_104175</name>
</gene>
<organism evidence="3 4">
    <name type="scientific">Natronorubrum thiooxidans</name>
    <dbReference type="NCBI Taxonomy" id="308853"/>
    <lineage>
        <taxon>Archaea</taxon>
        <taxon>Methanobacteriati</taxon>
        <taxon>Methanobacteriota</taxon>
        <taxon>Stenosarchaea group</taxon>
        <taxon>Halobacteria</taxon>
        <taxon>Halobacteriales</taxon>
        <taxon>Natrialbaceae</taxon>
        <taxon>Natronorubrum</taxon>
    </lineage>
</organism>
<feature type="region of interest" description="Disordered" evidence="1">
    <location>
        <begin position="24"/>
        <end position="56"/>
    </location>
</feature>
<name>A0A1N7EJS2_9EURY</name>
<protein>
    <submittedName>
        <fullName evidence="3">CARDB protein</fullName>
    </submittedName>
</protein>
<dbReference type="Proteomes" id="UP000185936">
    <property type="component" value="Unassembled WGS sequence"/>
</dbReference>
<dbReference type="EMBL" id="FTNR01000004">
    <property type="protein sequence ID" value="SIR88362.1"/>
    <property type="molecule type" value="Genomic_DNA"/>
</dbReference>
<sequence length="386" mass="40503">MERRTLITAGVGVGLAGCINMNQNETGNGNDSSDDGDAGTDPPVDNGEATVGNSGRDVTFHSCSRATVTGTFDAGDVAFASTDFYDEGLYGNTILENGVVFGEDVDAPFSGTVVFEITGDSNVREGTDEIGIEVPAYGSDGTVISSLTTRQADYQRVSATHGNPHASDCLEEISPADGGDTTFVIDSLETNTPIDAGQYLEVRADVRNTGDAAGTQSVELVVGNDPERVEVQPVTLDPGAQTTVSMGYVTPRVENDQAFPVRVRSAGDSDERSVTVYGTDGDGRAEAHFDVGPLETNTPVDAGQYLEVRADVRNTGDAAGSRDVRLVVGNDPEQVDVRSVALEPGTWTTVTMGYTTPRVENDQEFPVGIESGDDSTTESVLVYGMG</sequence>
<evidence type="ECO:0000256" key="1">
    <source>
        <dbReference type="SAM" id="MobiDB-lite"/>
    </source>
</evidence>
<dbReference type="PROSITE" id="PS51257">
    <property type="entry name" value="PROKAR_LIPOPROTEIN"/>
    <property type="match status" value="1"/>
</dbReference>
<proteinExistence type="predicted"/>
<evidence type="ECO:0000259" key="2">
    <source>
        <dbReference type="Pfam" id="PF07705"/>
    </source>
</evidence>
<dbReference type="AlphaFoldDB" id="A0A1N7EJS2"/>
<evidence type="ECO:0000313" key="4">
    <source>
        <dbReference type="Proteomes" id="UP000185936"/>
    </source>
</evidence>
<feature type="domain" description="CARDB" evidence="2">
    <location>
        <begin position="184"/>
        <end position="265"/>
    </location>
</feature>
<evidence type="ECO:0000313" key="3">
    <source>
        <dbReference type="EMBL" id="SIR88362.1"/>
    </source>
</evidence>
<feature type="domain" description="CARDB" evidence="2">
    <location>
        <begin position="298"/>
        <end position="373"/>
    </location>
</feature>
<dbReference type="RefSeq" id="WP_076608587.1">
    <property type="nucleotide sequence ID" value="NZ_FTNR01000004.1"/>
</dbReference>